<name>A0A5B0HIL3_9BURK</name>
<keyword evidence="3" id="KW-1185">Reference proteome</keyword>
<gene>
    <name evidence="2" type="ORF">FVF58_04175</name>
</gene>
<dbReference type="Proteomes" id="UP000325273">
    <property type="component" value="Unassembled WGS sequence"/>
</dbReference>
<evidence type="ECO:0000313" key="3">
    <source>
        <dbReference type="Proteomes" id="UP000325273"/>
    </source>
</evidence>
<dbReference type="AlphaFoldDB" id="A0A5B0HIL3"/>
<reference evidence="2 3" key="1">
    <citation type="submission" date="2019-08" db="EMBL/GenBank/DDBJ databases">
        <title>Paraburkholderia sp. DCY113.</title>
        <authorList>
            <person name="Kang J."/>
        </authorList>
    </citation>
    <scope>NUCLEOTIDE SEQUENCE [LARGE SCALE GENOMIC DNA]</scope>
    <source>
        <strain evidence="2 3">DCY113</strain>
    </source>
</reference>
<dbReference type="RefSeq" id="WP_149668653.1">
    <property type="nucleotide sequence ID" value="NZ_VTUZ01000002.1"/>
</dbReference>
<sequence length="349" mass="39747">MADEITPQDRHHADEEFKRQSDGRAGFARSKMPDWAPAALVCAYEKALGSIERLRQDVERERLHGHYPPAYWETLYPGGLVRCLGAVEVEAAMLWRLAHYHPEMRAAWNVVVSHPCDGPLAARFLARGWTTDDIPNYFIEELGRGLRVSERVPTRPAAVRKRSAERVARLATELAQAIEVDDDAKAVSRGYLAQYLGVKHLRYRVTTGQPVYLDMRVLPFLSYRPVPGEVRRSDIEDDEGEELPWDKWPVLARYEWVCDALEDDNLATVLRSYSQRMDEIAFAEPEIKRPNSGLPAARILINYISEFFREWYGAPCDDAVALFVSAALDLSEPLGRDDVRPRVRRSKGA</sequence>
<accession>A0A5B0HIL3</accession>
<evidence type="ECO:0000256" key="1">
    <source>
        <dbReference type="SAM" id="MobiDB-lite"/>
    </source>
</evidence>
<comment type="caution">
    <text evidence="2">The sequence shown here is derived from an EMBL/GenBank/DDBJ whole genome shotgun (WGS) entry which is preliminary data.</text>
</comment>
<organism evidence="2 3">
    <name type="scientific">Paraburkholderia panacisoli</name>
    <dbReference type="NCBI Taxonomy" id="2603818"/>
    <lineage>
        <taxon>Bacteria</taxon>
        <taxon>Pseudomonadati</taxon>
        <taxon>Pseudomonadota</taxon>
        <taxon>Betaproteobacteria</taxon>
        <taxon>Burkholderiales</taxon>
        <taxon>Burkholderiaceae</taxon>
        <taxon>Paraburkholderia</taxon>
    </lineage>
</organism>
<proteinExistence type="predicted"/>
<feature type="compositionally biased region" description="Basic and acidic residues" evidence="1">
    <location>
        <begin position="7"/>
        <end position="22"/>
    </location>
</feature>
<dbReference type="EMBL" id="VTUZ01000002">
    <property type="protein sequence ID" value="KAA1015125.1"/>
    <property type="molecule type" value="Genomic_DNA"/>
</dbReference>
<evidence type="ECO:0000313" key="2">
    <source>
        <dbReference type="EMBL" id="KAA1015125.1"/>
    </source>
</evidence>
<protein>
    <submittedName>
        <fullName evidence="2">Uncharacterized protein</fullName>
    </submittedName>
</protein>
<feature type="region of interest" description="Disordered" evidence="1">
    <location>
        <begin position="1"/>
        <end position="25"/>
    </location>
</feature>